<feature type="compositionally biased region" description="Polar residues" evidence="1">
    <location>
        <begin position="249"/>
        <end position="265"/>
    </location>
</feature>
<evidence type="ECO:0008006" key="4">
    <source>
        <dbReference type="Google" id="ProtNLM"/>
    </source>
</evidence>
<gene>
    <name evidence="2" type="ORF">BRCON_0926</name>
</gene>
<evidence type="ECO:0000313" key="2">
    <source>
        <dbReference type="EMBL" id="AXA35703.1"/>
    </source>
</evidence>
<accession>A0A2Z4Y5B5</accession>
<evidence type="ECO:0000256" key="1">
    <source>
        <dbReference type="SAM" id="MobiDB-lite"/>
    </source>
</evidence>
<evidence type="ECO:0000313" key="3">
    <source>
        <dbReference type="Proteomes" id="UP000262583"/>
    </source>
</evidence>
<dbReference type="EMBL" id="CP030759">
    <property type="protein sequence ID" value="AXA35703.1"/>
    <property type="molecule type" value="Genomic_DNA"/>
</dbReference>
<reference evidence="2 3" key="1">
    <citation type="submission" date="2018-05" db="EMBL/GenBank/DDBJ databases">
        <title>A metagenomic window into the 2 km-deep terrestrial subsurface aquifer revealed taxonomically and functionally diverse microbial community comprising novel uncultured bacterial lineages.</title>
        <authorList>
            <person name="Kadnikov V.V."/>
            <person name="Mardanov A.V."/>
            <person name="Beletsky A.V."/>
            <person name="Banks D."/>
            <person name="Pimenov N.V."/>
            <person name="Frank Y.A."/>
            <person name="Karnachuk O.V."/>
            <person name="Ravin N.V."/>
        </authorList>
    </citation>
    <scope>NUCLEOTIDE SEQUENCE [LARGE SCALE GENOMIC DNA]</scope>
    <source>
        <strain evidence="2">BY</strain>
    </source>
</reference>
<organism evidence="2 3">
    <name type="scientific">Sumerlaea chitinivorans</name>
    <dbReference type="NCBI Taxonomy" id="2250252"/>
    <lineage>
        <taxon>Bacteria</taxon>
        <taxon>Candidatus Sumerlaeota</taxon>
        <taxon>Candidatus Sumerlaeia</taxon>
        <taxon>Candidatus Sumerlaeales</taxon>
        <taxon>Candidatus Sumerlaeaceae</taxon>
        <taxon>Candidatus Sumerlaea</taxon>
    </lineage>
</organism>
<sequence length="276" mass="30412">MKRSSAYEILLLLFLSGWITGCSEFKFVNQKFTDRSDDPRADIVLRNVRAEFTSGSLMQRRVKSDAAVYQETRGMLLLAAPTIESFTAEGTIEGVTNATTATMFLAHAPQLKRRKGDFQLIGRVQYRAPSKSDPTTDSLILYTSSLGWINDKELFVCDAPYEMIMFVPNRAPLVAAGDQFVATRDLRVWNVKHGALGTALPTNVAEHHAKLRAELEALSAPVQTDSAEPAQPVELPSEMLQAEAALRQGESTGLQTAPNTQTTTAGRRLLRLPTTR</sequence>
<protein>
    <recommendedName>
        <fullName evidence="4">Lipoprotein</fullName>
    </recommendedName>
</protein>
<proteinExistence type="predicted"/>
<dbReference type="AlphaFoldDB" id="A0A2Z4Y5B5"/>
<name>A0A2Z4Y5B5_SUMC1</name>
<dbReference type="KEGG" id="schv:BRCON_0926"/>
<dbReference type="Proteomes" id="UP000262583">
    <property type="component" value="Chromosome"/>
</dbReference>
<feature type="region of interest" description="Disordered" evidence="1">
    <location>
        <begin position="246"/>
        <end position="276"/>
    </location>
</feature>
<dbReference type="PROSITE" id="PS51257">
    <property type="entry name" value="PROKAR_LIPOPROTEIN"/>
    <property type="match status" value="1"/>
</dbReference>